<organism evidence="2 3">
    <name type="scientific">Luteibacter yeojuensis</name>
    <dbReference type="NCBI Taxonomy" id="345309"/>
    <lineage>
        <taxon>Bacteria</taxon>
        <taxon>Pseudomonadati</taxon>
        <taxon>Pseudomonadota</taxon>
        <taxon>Gammaproteobacteria</taxon>
        <taxon>Lysobacterales</taxon>
        <taxon>Rhodanobacteraceae</taxon>
        <taxon>Luteibacter</taxon>
    </lineage>
</organism>
<gene>
    <name evidence="2" type="ORF">HBF32_02775</name>
</gene>
<dbReference type="Proteomes" id="UP000518878">
    <property type="component" value="Unassembled WGS sequence"/>
</dbReference>
<sequence length="118" mass="12748">MPEGIISEVRAERSRQDAKWGEQNHPHYTPYGSRCIGQLIDPAGLVKAVVDGKARDGELSYSDILIEEVAEAVDEARAGNVSSLRTELVQVAAVAVAWVESIDRRAMLAAAPEVPGHE</sequence>
<proteinExistence type="predicted"/>
<protein>
    <submittedName>
        <fullName evidence="2">Uncharacterized protein</fullName>
    </submittedName>
</protein>
<evidence type="ECO:0000313" key="3">
    <source>
        <dbReference type="Proteomes" id="UP000518878"/>
    </source>
</evidence>
<dbReference type="EMBL" id="JAAQTL010000001">
    <property type="protein sequence ID" value="NID14385.1"/>
    <property type="molecule type" value="Genomic_DNA"/>
</dbReference>
<feature type="region of interest" description="Disordered" evidence="1">
    <location>
        <begin position="1"/>
        <end position="25"/>
    </location>
</feature>
<keyword evidence="3" id="KW-1185">Reference proteome</keyword>
<name>A0A7X5QS66_9GAMM</name>
<evidence type="ECO:0000256" key="1">
    <source>
        <dbReference type="SAM" id="MobiDB-lite"/>
    </source>
</evidence>
<feature type="compositionally biased region" description="Basic and acidic residues" evidence="1">
    <location>
        <begin position="9"/>
        <end position="25"/>
    </location>
</feature>
<comment type="caution">
    <text evidence="2">The sequence shown here is derived from an EMBL/GenBank/DDBJ whole genome shotgun (WGS) entry which is preliminary data.</text>
</comment>
<dbReference type="AlphaFoldDB" id="A0A7X5QS66"/>
<reference evidence="2 3" key="1">
    <citation type="journal article" date="2006" name="Int. J. Syst. Evol. Microbiol.">
        <title>Dyella yeojuensis sp. nov., isolated from greenhouse soil in Korea.</title>
        <authorList>
            <person name="Kim B.Y."/>
            <person name="Weon H.Y."/>
            <person name="Lee K.H."/>
            <person name="Seok S.J."/>
            <person name="Kwon S.W."/>
            <person name="Go S.J."/>
            <person name="Stackebrandt E."/>
        </authorList>
    </citation>
    <scope>NUCLEOTIDE SEQUENCE [LARGE SCALE GENOMIC DNA]</scope>
    <source>
        <strain evidence="2 3">DSM 17673</strain>
    </source>
</reference>
<evidence type="ECO:0000313" key="2">
    <source>
        <dbReference type="EMBL" id="NID14385.1"/>
    </source>
</evidence>
<accession>A0A7X5QS66</accession>